<feature type="compositionally biased region" description="Low complexity" evidence="1">
    <location>
        <begin position="473"/>
        <end position="483"/>
    </location>
</feature>
<feature type="region of interest" description="Disordered" evidence="1">
    <location>
        <begin position="275"/>
        <end position="295"/>
    </location>
</feature>
<feature type="region of interest" description="Disordered" evidence="1">
    <location>
        <begin position="178"/>
        <end position="221"/>
    </location>
</feature>
<accession>A0A8J6A6T3</accession>
<reference evidence="2" key="1">
    <citation type="journal article" date="2021" name="Evol. Appl.">
        <title>The genome of the Pyrenean desman and the effects of bottlenecks and inbreeding on the genomic landscape of an endangered species.</title>
        <authorList>
            <person name="Escoda L."/>
            <person name="Castresana J."/>
        </authorList>
    </citation>
    <scope>NUCLEOTIDE SEQUENCE</scope>
    <source>
        <strain evidence="2">IBE-C5619</strain>
    </source>
</reference>
<feature type="compositionally biased region" description="Pro residues" evidence="1">
    <location>
        <begin position="461"/>
        <end position="472"/>
    </location>
</feature>
<comment type="caution">
    <text evidence="2">The sequence shown here is derived from an EMBL/GenBank/DDBJ whole genome shotgun (WGS) entry which is preliminary data.</text>
</comment>
<organism evidence="2 3">
    <name type="scientific">Galemys pyrenaicus</name>
    <name type="common">Iberian desman</name>
    <name type="synonym">Pyrenean desman</name>
    <dbReference type="NCBI Taxonomy" id="202257"/>
    <lineage>
        <taxon>Eukaryota</taxon>
        <taxon>Metazoa</taxon>
        <taxon>Chordata</taxon>
        <taxon>Craniata</taxon>
        <taxon>Vertebrata</taxon>
        <taxon>Euteleostomi</taxon>
        <taxon>Mammalia</taxon>
        <taxon>Eutheria</taxon>
        <taxon>Laurasiatheria</taxon>
        <taxon>Eulipotyphla</taxon>
        <taxon>Talpidae</taxon>
        <taxon>Galemys</taxon>
    </lineage>
</organism>
<feature type="region of interest" description="Disordered" evidence="1">
    <location>
        <begin position="397"/>
        <end position="423"/>
    </location>
</feature>
<dbReference type="AlphaFoldDB" id="A0A8J6A6T3"/>
<feature type="region of interest" description="Disordered" evidence="1">
    <location>
        <begin position="337"/>
        <end position="382"/>
    </location>
</feature>
<feature type="region of interest" description="Disordered" evidence="1">
    <location>
        <begin position="37"/>
        <end position="60"/>
    </location>
</feature>
<evidence type="ECO:0000313" key="3">
    <source>
        <dbReference type="Proteomes" id="UP000700334"/>
    </source>
</evidence>
<protein>
    <submittedName>
        <fullName evidence="2">Uncharacterized protein</fullName>
    </submittedName>
</protein>
<gene>
    <name evidence="2" type="ORF">J0S82_018644</name>
</gene>
<proteinExistence type="predicted"/>
<sequence length="609" mass="63571">MPASGLLPVPRAGVPGRWLRPSPRHLAVGVAAGCGGPGLDEAEPGGRPESPALPCPNAEMLGPSESAAPLACAPCMDGTGYREEEARASLQLPACRRRRPLAGGDGVSVSLPWLDVTGALSTGPLLDAPFSPEPGPRAAESTVVGFEWSRCLQLVWTDLAPSEAPVGVQELPAGSVRAGGMGRGGQRESLGPCPGVHAYESAPESAPGQRRSRPHPPSRGALVSLDLHGRAWGPGLHPLAWATGNRWWRGPAVHAVADKWCLGVGRRRWLPRRAVAAGSVPPSRPGPQRLSPQAGWAHPCDAAGYSMDGDDEFFDAVSGLAPAEGLSEAPPRVLGVTAADPDASNGVGPAGERPPRENGLQKHRWPPRSAQPGLGGGAVGFPQLLGSPRSVGCRPASLGLRGSSLPQGLGRERLGAAPLTPPPHRTALPAPMFTRGDFSMWSVLKKCIGLVRHGSRGRSPGLPPAPPDPPAQPRHAQPQPSSSGHWLCPAHAARCLRCPVLRLRLLGLCPARGAHSLLLGRQRLPVRGPPVPEQRRVHFLLRPLRTEPRCPPPATAAGPQGRAPGPGRHAPHPPPWPLRPPTRTSPLGVPAALPAQHWGLGDWGLGRAT</sequence>
<evidence type="ECO:0000256" key="1">
    <source>
        <dbReference type="SAM" id="MobiDB-lite"/>
    </source>
</evidence>
<dbReference type="Proteomes" id="UP000700334">
    <property type="component" value="Unassembled WGS sequence"/>
</dbReference>
<dbReference type="OrthoDB" id="9909616at2759"/>
<feature type="region of interest" description="Disordered" evidence="1">
    <location>
        <begin position="545"/>
        <end position="593"/>
    </location>
</feature>
<feature type="compositionally biased region" description="Low complexity" evidence="1">
    <location>
        <begin position="555"/>
        <end position="568"/>
    </location>
</feature>
<feature type="region of interest" description="Disordered" evidence="1">
    <location>
        <begin position="454"/>
        <end position="484"/>
    </location>
</feature>
<dbReference type="EMBL" id="JAGFMF010011769">
    <property type="protein sequence ID" value="KAG8513317.1"/>
    <property type="molecule type" value="Genomic_DNA"/>
</dbReference>
<evidence type="ECO:0000313" key="2">
    <source>
        <dbReference type="EMBL" id="KAG8513317.1"/>
    </source>
</evidence>
<keyword evidence="3" id="KW-1185">Reference proteome</keyword>
<name>A0A8J6A6T3_GALPY</name>